<dbReference type="AlphaFoldDB" id="A0A1Y5HX79"/>
<comment type="caution">
    <text evidence="1">The sequence shown here is derived from an EMBL/GenBank/DDBJ whole genome shotgun (WGS) entry which is preliminary data.</text>
</comment>
<dbReference type="EMBL" id="MABE01000163">
    <property type="protein sequence ID" value="OUS41067.1"/>
    <property type="molecule type" value="Genomic_DNA"/>
</dbReference>
<organism evidence="1 2">
    <name type="scientific">Oleispira antarctica</name>
    <dbReference type="NCBI Taxonomy" id="188908"/>
    <lineage>
        <taxon>Bacteria</taxon>
        <taxon>Pseudomonadati</taxon>
        <taxon>Pseudomonadota</taxon>
        <taxon>Gammaproteobacteria</taxon>
        <taxon>Oceanospirillales</taxon>
        <taxon>Oceanospirillaceae</taxon>
        <taxon>Oleispira</taxon>
    </lineage>
</organism>
<protein>
    <submittedName>
        <fullName evidence="1">Uncharacterized protein</fullName>
    </submittedName>
</protein>
<sequence length="112" mass="12889">MSALFKQEADQALHHWMLWVAPTRDQTKKIRNLPEFQKQKVLMLHPKKTNQVFSALQLAIHSQLYQCITIPKNFLSAQEQQSLKVLAVRNNTLLTLLNPQKTLNSASQLSLI</sequence>
<proteinExistence type="predicted"/>
<evidence type="ECO:0000313" key="2">
    <source>
        <dbReference type="Proteomes" id="UP000227088"/>
    </source>
</evidence>
<reference evidence="2" key="1">
    <citation type="journal article" date="2017" name="Proc. Natl. Acad. Sci. U.S.A.">
        <title>Simulation of Deepwater Horizon oil plume reveals substrate specialization within a complex community of hydrocarbon degraders.</title>
        <authorList>
            <person name="Hu P."/>
            <person name="Dubinsky E.A."/>
            <person name="Probst A.J."/>
            <person name="Wang J."/>
            <person name="Sieber C.M.K."/>
            <person name="Tom L.M."/>
            <person name="Gardinali P."/>
            <person name="Banfield J.F."/>
            <person name="Atlas R.M."/>
            <person name="Andersen G.L."/>
        </authorList>
    </citation>
    <scope>NUCLEOTIDE SEQUENCE [LARGE SCALE GENOMIC DNA]</scope>
</reference>
<gene>
    <name evidence="1" type="ORF">A9R00_02820</name>
</gene>
<name>A0A1Y5HX79_OLEAN</name>
<dbReference type="Gene3D" id="3.40.50.300">
    <property type="entry name" value="P-loop containing nucleotide triphosphate hydrolases"/>
    <property type="match status" value="1"/>
</dbReference>
<dbReference type="Proteomes" id="UP000227088">
    <property type="component" value="Unassembled WGS sequence"/>
</dbReference>
<dbReference type="InterPro" id="IPR027417">
    <property type="entry name" value="P-loop_NTPase"/>
</dbReference>
<accession>A0A1Y5HX79</accession>
<evidence type="ECO:0000313" key="1">
    <source>
        <dbReference type="EMBL" id="OUS41067.1"/>
    </source>
</evidence>